<proteinExistence type="predicted"/>
<dbReference type="PANTHER" id="PTHR28577">
    <property type="entry name" value="CENTROMERE PROTEIN P"/>
    <property type="match status" value="1"/>
</dbReference>
<evidence type="ECO:0000256" key="1">
    <source>
        <dbReference type="SAM" id="MobiDB-lite"/>
    </source>
</evidence>
<dbReference type="PANTHER" id="PTHR28577:SF1">
    <property type="entry name" value="CENTROMERE PROTEIN P"/>
    <property type="match status" value="1"/>
</dbReference>
<sequence length="326" mass="37052">MNSRWCTIGAHRKNTCHQGRYPEQTSANGGAQKVPTSTTPANFTPANSTANTTANTTLVNNTSTNTTAKKLNGMDQGADGIGDEVVDSEIVQRLININDQSLLSTESYKRVDNDIDQTINQITQLRSYTKVHFTRVTNHVKILSTGEHIRHYIMAGNSRGLGFNLEFDVIESELCIQNLKIKIDSYIRREIGHFVENMEKEANLLTFFKGFIEYARLNSQRELFFNAMKQKFSFLAVDVCANYLLKFSDPNDSRISPELIFTWRLNLTSGHVHPDVSLLARMPDHWKSNDEKRVIDQIPYNFQRLVELKGIQPTVEMIVKSIFSDV</sequence>
<name>A0A9N9F4W7_9GLOM</name>
<organism evidence="2 3">
    <name type="scientific">Dentiscutata erythropus</name>
    <dbReference type="NCBI Taxonomy" id="1348616"/>
    <lineage>
        <taxon>Eukaryota</taxon>
        <taxon>Fungi</taxon>
        <taxon>Fungi incertae sedis</taxon>
        <taxon>Mucoromycota</taxon>
        <taxon>Glomeromycotina</taxon>
        <taxon>Glomeromycetes</taxon>
        <taxon>Diversisporales</taxon>
        <taxon>Gigasporaceae</taxon>
        <taxon>Dentiscutata</taxon>
    </lineage>
</organism>
<evidence type="ECO:0000313" key="3">
    <source>
        <dbReference type="Proteomes" id="UP000789405"/>
    </source>
</evidence>
<dbReference type="Pfam" id="PF13096">
    <property type="entry name" value="CENP-P"/>
    <property type="match status" value="1"/>
</dbReference>
<evidence type="ECO:0000313" key="2">
    <source>
        <dbReference type="EMBL" id="CAG8509175.1"/>
    </source>
</evidence>
<dbReference type="GO" id="GO:0000775">
    <property type="term" value="C:chromosome, centromeric region"/>
    <property type="evidence" value="ECO:0007669"/>
    <property type="project" value="InterPro"/>
</dbReference>
<protein>
    <submittedName>
        <fullName evidence="2">18348_t:CDS:1</fullName>
    </submittedName>
</protein>
<reference evidence="2" key="1">
    <citation type="submission" date="2021-06" db="EMBL/GenBank/DDBJ databases">
        <authorList>
            <person name="Kallberg Y."/>
            <person name="Tangrot J."/>
            <person name="Rosling A."/>
        </authorList>
    </citation>
    <scope>NUCLEOTIDE SEQUENCE</scope>
    <source>
        <strain evidence="2">MA453B</strain>
    </source>
</reference>
<comment type="caution">
    <text evidence="2">The sequence shown here is derived from an EMBL/GenBank/DDBJ whole genome shotgun (WGS) entry which is preliminary data.</text>
</comment>
<feature type="region of interest" description="Disordered" evidence="1">
    <location>
        <begin position="17"/>
        <end position="54"/>
    </location>
</feature>
<dbReference type="InterPro" id="IPR027801">
    <property type="entry name" value="CENP-P"/>
</dbReference>
<dbReference type="AlphaFoldDB" id="A0A9N9F4W7"/>
<feature type="compositionally biased region" description="Polar residues" evidence="1">
    <location>
        <begin position="23"/>
        <end position="37"/>
    </location>
</feature>
<keyword evidence="3" id="KW-1185">Reference proteome</keyword>
<accession>A0A9N9F4W7</accession>
<feature type="compositionally biased region" description="Low complexity" evidence="1">
    <location>
        <begin position="38"/>
        <end position="54"/>
    </location>
</feature>
<gene>
    <name evidence="2" type="ORF">DERYTH_LOCUS3297</name>
</gene>
<dbReference type="GO" id="GO:0005634">
    <property type="term" value="C:nucleus"/>
    <property type="evidence" value="ECO:0007669"/>
    <property type="project" value="TreeGrafter"/>
</dbReference>
<dbReference type="OrthoDB" id="5976950at2759"/>
<dbReference type="EMBL" id="CAJVPY010001144">
    <property type="protein sequence ID" value="CAG8509175.1"/>
    <property type="molecule type" value="Genomic_DNA"/>
</dbReference>
<dbReference type="GO" id="GO:0034080">
    <property type="term" value="P:CENP-A containing chromatin assembly"/>
    <property type="evidence" value="ECO:0007669"/>
    <property type="project" value="InterPro"/>
</dbReference>
<dbReference type="Proteomes" id="UP000789405">
    <property type="component" value="Unassembled WGS sequence"/>
</dbReference>